<dbReference type="Proteomes" id="UP001239111">
    <property type="component" value="Chromosome 2"/>
</dbReference>
<name>A0ACC2P9Q4_9HYME</name>
<comment type="caution">
    <text evidence="1">The sequence shown here is derived from an EMBL/GenBank/DDBJ whole genome shotgun (WGS) entry which is preliminary data.</text>
</comment>
<proteinExistence type="predicted"/>
<protein>
    <submittedName>
        <fullName evidence="1">Uncharacterized protein</fullName>
    </submittedName>
</protein>
<organism evidence="1 2">
    <name type="scientific">Eretmocerus hayati</name>
    <dbReference type="NCBI Taxonomy" id="131215"/>
    <lineage>
        <taxon>Eukaryota</taxon>
        <taxon>Metazoa</taxon>
        <taxon>Ecdysozoa</taxon>
        <taxon>Arthropoda</taxon>
        <taxon>Hexapoda</taxon>
        <taxon>Insecta</taxon>
        <taxon>Pterygota</taxon>
        <taxon>Neoptera</taxon>
        <taxon>Endopterygota</taxon>
        <taxon>Hymenoptera</taxon>
        <taxon>Apocrita</taxon>
        <taxon>Proctotrupomorpha</taxon>
        <taxon>Chalcidoidea</taxon>
        <taxon>Aphelinidae</taxon>
        <taxon>Aphelininae</taxon>
        <taxon>Eretmocerus</taxon>
    </lineage>
</organism>
<reference evidence="1" key="1">
    <citation type="submission" date="2023-04" db="EMBL/GenBank/DDBJ databases">
        <title>A chromosome-level genome assembly of the parasitoid wasp Eretmocerus hayati.</title>
        <authorList>
            <person name="Zhong Y."/>
            <person name="Liu S."/>
            <person name="Liu Y."/>
        </authorList>
    </citation>
    <scope>NUCLEOTIDE SEQUENCE</scope>
    <source>
        <strain evidence="1">ZJU_SS_LIU_2023</strain>
    </source>
</reference>
<accession>A0ACC2P9Q4</accession>
<dbReference type="EMBL" id="CM056742">
    <property type="protein sequence ID" value="KAJ8679726.1"/>
    <property type="molecule type" value="Genomic_DNA"/>
</dbReference>
<sequence>MLAGRIVVGSSHEADIQLGGNGIEYIHCIIENSCGSVTLHPLSGSTCIDGHRIASPQRLTQGCMLTIGQSNYLRFNHPAEAKQLKRSNSQRSNGSTMTYNGVNGSNGYSNGITTSEPQNHHQQQSLQIMDRKPPVAPPHRSSPRGSNCSDDEVNFLGKLSKFEMLARQARANCVSPKVFPSGSLTTNVPADQILGHSRSSSLVSLGAARSSAPSPFQNLTNSMDQCRHGNDEQQYVNGMQQSQQQQQVNL</sequence>
<keyword evidence="2" id="KW-1185">Reference proteome</keyword>
<gene>
    <name evidence="1" type="ORF">QAD02_015513</name>
</gene>
<evidence type="ECO:0000313" key="2">
    <source>
        <dbReference type="Proteomes" id="UP001239111"/>
    </source>
</evidence>
<evidence type="ECO:0000313" key="1">
    <source>
        <dbReference type="EMBL" id="KAJ8679726.1"/>
    </source>
</evidence>